<dbReference type="Proteomes" id="UP000038750">
    <property type="component" value="Unassembled WGS sequence"/>
</dbReference>
<organism evidence="1 2">
    <name type="scientific">Yersinia intermedia</name>
    <dbReference type="NCBI Taxonomy" id="631"/>
    <lineage>
        <taxon>Bacteria</taxon>
        <taxon>Pseudomonadati</taxon>
        <taxon>Pseudomonadota</taxon>
        <taxon>Gammaproteobacteria</taxon>
        <taxon>Enterobacterales</taxon>
        <taxon>Yersiniaceae</taxon>
        <taxon>Yersinia</taxon>
    </lineage>
</organism>
<evidence type="ECO:0000313" key="1">
    <source>
        <dbReference type="EMBL" id="CNG10544.1"/>
    </source>
</evidence>
<dbReference type="EMBL" id="CPZJ01000012">
    <property type="protein sequence ID" value="CNG10544.1"/>
    <property type="molecule type" value="Genomic_DNA"/>
</dbReference>
<sequence length="106" mass="12114">MSKQQTTQDMNALRAAVTDIDCLSQQTLLEIVAMAELLLHWMESPKCYERMGMMADTLNLISYRAQETVENIGREAESVGCEYIDHDRERRHAAAHQYKTGRGEHA</sequence>
<dbReference type="RefSeq" id="WP_019082267.1">
    <property type="nucleotide sequence ID" value="NZ_CABMNY010000003.1"/>
</dbReference>
<dbReference type="AlphaFoldDB" id="A0A0T9MHC0"/>
<name>A0A0T9MHC0_YERIN</name>
<evidence type="ECO:0000313" key="2">
    <source>
        <dbReference type="Proteomes" id="UP000038750"/>
    </source>
</evidence>
<dbReference type="OrthoDB" id="6479947at2"/>
<accession>A0A0T9MHC0</accession>
<protein>
    <submittedName>
        <fullName evidence="1">Uncharacterized protein</fullName>
    </submittedName>
</protein>
<reference evidence="1 2" key="1">
    <citation type="submission" date="2015-03" db="EMBL/GenBank/DDBJ databases">
        <authorList>
            <person name="Murphy D."/>
        </authorList>
    </citation>
    <scope>NUCLEOTIDE SEQUENCE [LARGE SCALE GENOMIC DNA]</scope>
    <source>
        <strain evidence="1 2">BR165/97</strain>
    </source>
</reference>
<proteinExistence type="predicted"/>
<gene>
    <name evidence="1" type="ORF">ERS008530_02961</name>
</gene>